<evidence type="ECO:0000256" key="4">
    <source>
        <dbReference type="ARBA" id="ARBA00022864"/>
    </source>
</evidence>
<dbReference type="Pfam" id="PF00249">
    <property type="entry name" value="Myb_DNA-binding"/>
    <property type="match status" value="1"/>
</dbReference>
<keyword evidence="16" id="KW-1185">Reference proteome</keyword>
<evidence type="ECO:0000256" key="13">
    <source>
        <dbReference type="SAM" id="MobiDB-lite"/>
    </source>
</evidence>
<dbReference type="GO" id="GO:0010380">
    <property type="term" value="P:regulation of chlorophyll biosynthetic process"/>
    <property type="evidence" value="ECO:0007669"/>
    <property type="project" value="UniProtKB-ARBA"/>
</dbReference>
<dbReference type="FunFam" id="1.10.10.60:FF:000007">
    <property type="entry name" value="Two-component response regulator"/>
    <property type="match status" value="1"/>
</dbReference>
<keyword evidence="9" id="KW-0804">Transcription</keyword>
<dbReference type="FunFam" id="3.40.50.2300:FF:000132">
    <property type="entry name" value="Two-component response regulator"/>
    <property type="match status" value="1"/>
</dbReference>
<evidence type="ECO:0000256" key="10">
    <source>
        <dbReference type="ARBA" id="ARBA00023242"/>
    </source>
</evidence>
<evidence type="ECO:0000256" key="12">
    <source>
        <dbReference type="PROSITE-ProRule" id="PRU00169"/>
    </source>
</evidence>
<feature type="modified residue" description="4-aspartylphosphate" evidence="12">
    <location>
        <position position="79"/>
    </location>
</feature>
<evidence type="ECO:0000256" key="3">
    <source>
        <dbReference type="ARBA" id="ARBA00022553"/>
    </source>
</evidence>
<comment type="similarity">
    <text evidence="2">Belongs to the ARR family. Type-B subfamily.</text>
</comment>
<dbReference type="PANTHER" id="PTHR43874">
    <property type="entry name" value="TWO-COMPONENT RESPONSE REGULATOR"/>
    <property type="match status" value="1"/>
</dbReference>
<dbReference type="SUPFAM" id="SSF46689">
    <property type="entry name" value="Homeodomain-like"/>
    <property type="match status" value="1"/>
</dbReference>
<dbReference type="PROSITE" id="PS50110">
    <property type="entry name" value="RESPONSE_REGULATORY"/>
    <property type="match status" value="1"/>
</dbReference>
<keyword evidence="7" id="KW-0238">DNA-binding</keyword>
<dbReference type="InterPro" id="IPR009057">
    <property type="entry name" value="Homeodomain-like_sf"/>
</dbReference>
<dbReference type="GO" id="GO:0080113">
    <property type="term" value="P:regulation of seed growth"/>
    <property type="evidence" value="ECO:0007669"/>
    <property type="project" value="UniProtKB-ARBA"/>
</dbReference>
<evidence type="ECO:0000256" key="5">
    <source>
        <dbReference type="ARBA" id="ARBA00023012"/>
    </source>
</evidence>
<keyword evidence="6" id="KW-0805">Transcription regulation</keyword>
<evidence type="ECO:0000256" key="2">
    <source>
        <dbReference type="ARBA" id="ARBA00006015"/>
    </source>
</evidence>
<dbReference type="InterPro" id="IPR001005">
    <property type="entry name" value="SANT/Myb"/>
</dbReference>
<dbReference type="GO" id="GO:0010082">
    <property type="term" value="P:regulation of root meristem growth"/>
    <property type="evidence" value="ECO:0007669"/>
    <property type="project" value="UniProtKB-ARBA"/>
</dbReference>
<dbReference type="InterPro" id="IPR045279">
    <property type="entry name" value="ARR-like"/>
</dbReference>
<evidence type="ECO:0000256" key="9">
    <source>
        <dbReference type="ARBA" id="ARBA00023163"/>
    </source>
</evidence>
<dbReference type="GO" id="GO:0009736">
    <property type="term" value="P:cytokinin-activated signaling pathway"/>
    <property type="evidence" value="ECO:0007669"/>
    <property type="project" value="UniProtKB-KW"/>
</dbReference>
<evidence type="ECO:0000259" key="14">
    <source>
        <dbReference type="PROSITE" id="PS50110"/>
    </source>
</evidence>
<dbReference type="EMBL" id="JAXQNO010000010">
    <property type="protein sequence ID" value="KAK4790287.1"/>
    <property type="molecule type" value="Genomic_DNA"/>
</dbReference>
<evidence type="ECO:0000256" key="8">
    <source>
        <dbReference type="ARBA" id="ARBA00023159"/>
    </source>
</evidence>
<dbReference type="AlphaFoldDB" id="A0AAN7LQL5"/>
<evidence type="ECO:0000256" key="11">
    <source>
        <dbReference type="ARBA" id="ARBA00061767"/>
    </source>
</evidence>
<feature type="region of interest" description="Disordered" evidence="13">
    <location>
        <begin position="187"/>
        <end position="207"/>
    </location>
</feature>
<dbReference type="Proteomes" id="UP001346149">
    <property type="component" value="Unassembled WGS sequence"/>
</dbReference>
<dbReference type="InterPro" id="IPR011006">
    <property type="entry name" value="CheY-like_superfamily"/>
</dbReference>
<keyword evidence="8" id="KW-0010">Activator</keyword>
<dbReference type="GO" id="GO:0009414">
    <property type="term" value="P:response to water deprivation"/>
    <property type="evidence" value="ECO:0007669"/>
    <property type="project" value="UniProtKB-ARBA"/>
</dbReference>
<protein>
    <recommendedName>
        <fullName evidence="14">Response regulatory domain-containing protein</fullName>
    </recommendedName>
</protein>
<dbReference type="GO" id="GO:0005634">
    <property type="term" value="C:nucleus"/>
    <property type="evidence" value="ECO:0007669"/>
    <property type="project" value="UniProtKB-SubCell"/>
</dbReference>
<dbReference type="SUPFAM" id="SSF52172">
    <property type="entry name" value="CheY-like"/>
    <property type="match status" value="1"/>
</dbReference>
<name>A0AAN7LQL5_TRANT</name>
<gene>
    <name evidence="15" type="ORF">SAY86_017591</name>
</gene>
<dbReference type="GO" id="GO:0080022">
    <property type="term" value="P:primary root development"/>
    <property type="evidence" value="ECO:0007669"/>
    <property type="project" value="UniProtKB-ARBA"/>
</dbReference>
<accession>A0AAN7LQL5</accession>
<dbReference type="GO" id="GO:0080036">
    <property type="term" value="P:regulation of cytokinin-activated signaling pathway"/>
    <property type="evidence" value="ECO:0007669"/>
    <property type="project" value="UniProtKB-ARBA"/>
</dbReference>
<keyword evidence="5" id="KW-0902">Two-component regulatory system</keyword>
<dbReference type="GO" id="GO:0031537">
    <property type="term" value="P:regulation of anthocyanin metabolic process"/>
    <property type="evidence" value="ECO:0007669"/>
    <property type="project" value="UniProtKB-ARBA"/>
</dbReference>
<dbReference type="GO" id="GO:0010492">
    <property type="term" value="P:maintenance of shoot apical meristem identity"/>
    <property type="evidence" value="ECO:0007669"/>
    <property type="project" value="UniProtKB-ARBA"/>
</dbReference>
<dbReference type="SMART" id="SM00448">
    <property type="entry name" value="REC"/>
    <property type="match status" value="1"/>
</dbReference>
<reference evidence="15 16" key="1">
    <citation type="journal article" date="2023" name="Hortic Res">
        <title>Pangenome of water caltrop reveals structural variations and asymmetric subgenome divergence after allopolyploidization.</title>
        <authorList>
            <person name="Zhang X."/>
            <person name="Chen Y."/>
            <person name="Wang L."/>
            <person name="Yuan Y."/>
            <person name="Fang M."/>
            <person name="Shi L."/>
            <person name="Lu R."/>
            <person name="Comes H.P."/>
            <person name="Ma Y."/>
            <person name="Chen Y."/>
            <person name="Huang G."/>
            <person name="Zhou Y."/>
            <person name="Zheng Z."/>
            <person name="Qiu Y."/>
        </authorList>
    </citation>
    <scope>NUCLEOTIDE SEQUENCE [LARGE SCALE GENOMIC DNA]</scope>
    <source>
        <strain evidence="15">F231</strain>
    </source>
</reference>
<keyword evidence="3 12" id="KW-0597">Phosphoprotein</keyword>
<evidence type="ECO:0000313" key="16">
    <source>
        <dbReference type="Proteomes" id="UP001346149"/>
    </source>
</evidence>
<feature type="domain" description="Response regulatory" evidence="14">
    <location>
        <begin position="28"/>
        <end position="143"/>
    </location>
</feature>
<dbReference type="GO" id="GO:0000160">
    <property type="term" value="P:phosphorelay signal transduction system"/>
    <property type="evidence" value="ECO:0007669"/>
    <property type="project" value="UniProtKB-KW"/>
</dbReference>
<comment type="caution">
    <text evidence="15">The sequence shown here is derived from an EMBL/GenBank/DDBJ whole genome shotgun (WGS) entry which is preliminary data.</text>
</comment>
<evidence type="ECO:0000313" key="15">
    <source>
        <dbReference type="EMBL" id="KAK4790287.1"/>
    </source>
</evidence>
<sequence>MGSGFQIHSTMESGFSSPRHDGFPAGLRVLVVDDDPTWLKILEKMLKKCSYEVTTCGLARDALNLLRERKDGYDIVISDVNMPDMDGFKLLELVGLEMDLPVIMMSVDGETSRVMKGVQHGACDYLLKPIRMKELRNIWQHVLRKRIHEGKDVDSHEIFDGFQMNPSGLDWSNDHFFCGEETSSVKKRKEAETKHDDKDFADPGSSSKKSRVIWSVDLHQKFVRAVNQIGFEKVGPKKILDLMNVSWLTRENVTSHLQKYRLYLTRLQKENGSKACFSGAKHSETANPSVNFSMQASIMPQEEIPNKNFTVSGNKLPVQNANPIDNEDDLKSTVLVPREESKQSLIDEVPNLQESSRGIETGFKPSFMPFLHEERYAEFNSNTPAHYSWRGVPEAALKEESDAHICVEDSGCLLKSTNSRPRLAEDQGINLKEYKPLYADCRRKNIVGQNPLRMQSNNAIAQEKDNLAYYQDFQTIHTSPPKIQGRDIDSSGPHFPYTAHEKVSSISGSTFGPSDENLQVAWLENCQFSTNIRIQNSDFIGYSDQCFVSEVPIHSYETLRYDYEPFMDPSECSIADHVEMTEQMKTSDDMSEVVLPPRVSSQNDALQQQQVLLEPSPSRYAIIYSICTC</sequence>
<dbReference type="CDD" id="cd17584">
    <property type="entry name" value="REC_typeB_ARR-like"/>
    <property type="match status" value="1"/>
</dbReference>
<keyword evidence="10" id="KW-0539">Nucleus</keyword>
<evidence type="ECO:0000256" key="6">
    <source>
        <dbReference type="ARBA" id="ARBA00023015"/>
    </source>
</evidence>
<dbReference type="InterPro" id="IPR006447">
    <property type="entry name" value="Myb_dom_plants"/>
</dbReference>
<dbReference type="GO" id="GO:1990110">
    <property type="term" value="P:callus formation"/>
    <property type="evidence" value="ECO:0007669"/>
    <property type="project" value="UniProtKB-ARBA"/>
</dbReference>
<comment type="subcellular location">
    <subcellularLocation>
        <location evidence="1">Nucleus</location>
    </subcellularLocation>
</comment>
<feature type="compositionally biased region" description="Basic and acidic residues" evidence="13">
    <location>
        <begin position="189"/>
        <end position="201"/>
    </location>
</feature>
<organism evidence="15 16">
    <name type="scientific">Trapa natans</name>
    <name type="common">Water chestnut</name>
    <dbReference type="NCBI Taxonomy" id="22666"/>
    <lineage>
        <taxon>Eukaryota</taxon>
        <taxon>Viridiplantae</taxon>
        <taxon>Streptophyta</taxon>
        <taxon>Embryophyta</taxon>
        <taxon>Tracheophyta</taxon>
        <taxon>Spermatophyta</taxon>
        <taxon>Magnoliopsida</taxon>
        <taxon>eudicotyledons</taxon>
        <taxon>Gunneridae</taxon>
        <taxon>Pentapetalae</taxon>
        <taxon>rosids</taxon>
        <taxon>malvids</taxon>
        <taxon>Myrtales</taxon>
        <taxon>Lythraceae</taxon>
        <taxon>Trapa</taxon>
    </lineage>
</organism>
<dbReference type="InterPro" id="IPR001789">
    <property type="entry name" value="Sig_transdc_resp-reg_receiver"/>
</dbReference>
<proteinExistence type="inferred from homology"/>
<dbReference type="Pfam" id="PF00072">
    <property type="entry name" value="Response_reg"/>
    <property type="match status" value="1"/>
</dbReference>
<evidence type="ECO:0000256" key="7">
    <source>
        <dbReference type="ARBA" id="ARBA00023125"/>
    </source>
</evidence>
<dbReference type="PANTHER" id="PTHR43874:SF137">
    <property type="entry name" value="TWO-COMPONENT RESPONSE REGULATOR ARR11"/>
    <property type="match status" value="1"/>
</dbReference>
<dbReference type="Gene3D" id="1.10.10.60">
    <property type="entry name" value="Homeodomain-like"/>
    <property type="match status" value="1"/>
</dbReference>
<dbReference type="NCBIfam" id="TIGR01557">
    <property type="entry name" value="myb_SHAQKYF"/>
    <property type="match status" value="1"/>
</dbReference>
<comment type="subunit">
    <text evidence="11">Binds the target DNA as a monomer.</text>
</comment>
<evidence type="ECO:0000256" key="1">
    <source>
        <dbReference type="ARBA" id="ARBA00004123"/>
    </source>
</evidence>
<dbReference type="Gene3D" id="3.40.50.2300">
    <property type="match status" value="1"/>
</dbReference>
<keyword evidence="4" id="KW-0932">Cytokinin signaling pathway</keyword>
<dbReference type="GO" id="GO:0003677">
    <property type="term" value="F:DNA binding"/>
    <property type="evidence" value="ECO:0007669"/>
    <property type="project" value="UniProtKB-KW"/>
</dbReference>